<proteinExistence type="predicted"/>
<name>A0ACD3AD19_9AGAR</name>
<accession>A0ACD3AD19</accession>
<evidence type="ECO:0000313" key="2">
    <source>
        <dbReference type="Proteomes" id="UP000308600"/>
    </source>
</evidence>
<reference evidence="1 2" key="1">
    <citation type="journal article" date="2019" name="Nat. Ecol. Evol.">
        <title>Megaphylogeny resolves global patterns of mushroom evolution.</title>
        <authorList>
            <person name="Varga T."/>
            <person name="Krizsan K."/>
            <person name="Foldi C."/>
            <person name="Dima B."/>
            <person name="Sanchez-Garcia M."/>
            <person name="Sanchez-Ramirez S."/>
            <person name="Szollosi G.J."/>
            <person name="Szarkandi J.G."/>
            <person name="Papp V."/>
            <person name="Albert L."/>
            <person name="Andreopoulos W."/>
            <person name="Angelini C."/>
            <person name="Antonin V."/>
            <person name="Barry K.W."/>
            <person name="Bougher N.L."/>
            <person name="Buchanan P."/>
            <person name="Buyck B."/>
            <person name="Bense V."/>
            <person name="Catcheside P."/>
            <person name="Chovatia M."/>
            <person name="Cooper J."/>
            <person name="Damon W."/>
            <person name="Desjardin D."/>
            <person name="Finy P."/>
            <person name="Geml J."/>
            <person name="Haridas S."/>
            <person name="Hughes K."/>
            <person name="Justo A."/>
            <person name="Karasinski D."/>
            <person name="Kautmanova I."/>
            <person name="Kiss B."/>
            <person name="Kocsube S."/>
            <person name="Kotiranta H."/>
            <person name="LaButti K.M."/>
            <person name="Lechner B.E."/>
            <person name="Liimatainen K."/>
            <person name="Lipzen A."/>
            <person name="Lukacs Z."/>
            <person name="Mihaltcheva S."/>
            <person name="Morgado L.N."/>
            <person name="Niskanen T."/>
            <person name="Noordeloos M.E."/>
            <person name="Ohm R.A."/>
            <person name="Ortiz-Santana B."/>
            <person name="Ovrebo C."/>
            <person name="Racz N."/>
            <person name="Riley R."/>
            <person name="Savchenko A."/>
            <person name="Shiryaev A."/>
            <person name="Soop K."/>
            <person name="Spirin V."/>
            <person name="Szebenyi C."/>
            <person name="Tomsovsky M."/>
            <person name="Tulloss R.E."/>
            <person name="Uehling J."/>
            <person name="Grigoriev I.V."/>
            <person name="Vagvolgyi C."/>
            <person name="Papp T."/>
            <person name="Martin F.M."/>
            <person name="Miettinen O."/>
            <person name="Hibbett D.S."/>
            <person name="Nagy L.G."/>
        </authorList>
    </citation>
    <scope>NUCLEOTIDE SEQUENCE [LARGE SCALE GENOMIC DNA]</scope>
    <source>
        <strain evidence="1 2">NL-1719</strain>
    </source>
</reference>
<dbReference type="EMBL" id="ML208516">
    <property type="protein sequence ID" value="TFK63561.1"/>
    <property type="molecule type" value="Genomic_DNA"/>
</dbReference>
<dbReference type="Proteomes" id="UP000308600">
    <property type="component" value="Unassembled WGS sequence"/>
</dbReference>
<organism evidence="1 2">
    <name type="scientific">Pluteus cervinus</name>
    <dbReference type="NCBI Taxonomy" id="181527"/>
    <lineage>
        <taxon>Eukaryota</taxon>
        <taxon>Fungi</taxon>
        <taxon>Dikarya</taxon>
        <taxon>Basidiomycota</taxon>
        <taxon>Agaricomycotina</taxon>
        <taxon>Agaricomycetes</taxon>
        <taxon>Agaricomycetidae</taxon>
        <taxon>Agaricales</taxon>
        <taxon>Pluteineae</taxon>
        <taxon>Pluteaceae</taxon>
        <taxon>Pluteus</taxon>
    </lineage>
</organism>
<keyword evidence="2" id="KW-1185">Reference proteome</keyword>
<evidence type="ECO:0000313" key="1">
    <source>
        <dbReference type="EMBL" id="TFK63561.1"/>
    </source>
</evidence>
<protein>
    <submittedName>
        <fullName evidence="1">Uncharacterized protein</fullName>
    </submittedName>
</protein>
<sequence>MVETKEDLYRFDHLLPLIAPHLSAVNYGELLMNRAMSYLRFHEAGDIGRDRVVTAIGSVQTHFLDHCGTEMKLRETVHAFLLAAGVFFIKTIASGLWRTEGFGIFLTSCLTFLDWGIPVELKMELEGTPLHLKGLKAEAQRVLWMVFHHAVEGRDELAETSRFIREVIQVVYSERLTVIGDGLVEIMHNQMMDLALGIVRASPVHGPTETMEAMIEYSLSEKPHDHISMIRVIFAATISRTVGSPAAMKAYHLLMSSAELLDWTWLMSQLRHHHPMTAPSITSDAISCASDLDCYELAVEWADRCSSMAWNRVIHFRSPFTQVATIDPQLAEKLTNLASKLLTLPPAVVDHTPDDHLHYTTCVRDWRDTVREARKLPGLDGFSAPNTFSEIQSAANALGGPVVFFNISRFSSYALCVVPNLDDVVPIPLTRLNPLELDEVSTLFRHLLDGTGNEEIKSEGPLRSRIGKLVKNHKLKKYVGVPLVLEYLWLAVVKPVLDGLAIPRSESQSAEKLPRIWWCPCGPLETFPFHAAGFYDNGNKDNAMNYVVSSYIPSSVLASHVTRAEVGTRNPQVLAVANPAGSRLPGTEKELELIRKHLVGAGPVTELVGGNVTPDAVKQGLHAATWAHFACHGIQVDADEPGMTCSLTLANHEQLTLAEISRLSLPHAQFAFLSACETAQERRICAGESVHIAAGMLVAGFRSVIGTMWRISDEYAPDLADLFYQKMFEGTHAGQIPDHRRSAYALHDAVKEFRERGVDFKVWVPFLHYGA</sequence>
<gene>
    <name evidence="1" type="ORF">BDN72DRAFT_862005</name>
</gene>